<dbReference type="InterPro" id="IPR001567">
    <property type="entry name" value="Pept_M3A_M3B_dom"/>
</dbReference>
<keyword evidence="2 7" id="KW-0645">Protease</keyword>
<dbReference type="InterPro" id="IPR045090">
    <property type="entry name" value="Pept_M3A_M3B"/>
</dbReference>
<organism evidence="10 11">
    <name type="scientific">Zymoseptoria brevis</name>
    <dbReference type="NCBI Taxonomy" id="1047168"/>
    <lineage>
        <taxon>Eukaryota</taxon>
        <taxon>Fungi</taxon>
        <taxon>Dikarya</taxon>
        <taxon>Ascomycota</taxon>
        <taxon>Pezizomycotina</taxon>
        <taxon>Dothideomycetes</taxon>
        <taxon>Dothideomycetidae</taxon>
        <taxon>Mycosphaerellales</taxon>
        <taxon>Mycosphaerellaceae</taxon>
        <taxon>Zymoseptoria</taxon>
    </lineage>
</organism>
<dbReference type="AlphaFoldDB" id="A0A0F4G9J7"/>
<dbReference type="EMBL" id="LAFY01004231">
    <property type="protein sequence ID" value="KJX93687.1"/>
    <property type="molecule type" value="Genomic_DNA"/>
</dbReference>
<reference evidence="10 11" key="1">
    <citation type="submission" date="2015-03" db="EMBL/GenBank/DDBJ databases">
        <title>RNA-seq based gene annotation and comparative genomics of four Zymoseptoria species reveal species-specific pathogenicity related genes and transposable element activity.</title>
        <authorList>
            <person name="Grandaubert J."/>
            <person name="Bhattacharyya A."/>
            <person name="Stukenbrock E.H."/>
        </authorList>
    </citation>
    <scope>NUCLEOTIDE SEQUENCE [LARGE SCALE GENOMIC DNA]</scope>
    <source>
        <strain evidence="10 11">Zb18110</strain>
    </source>
</reference>
<dbReference type="InterPro" id="IPR024079">
    <property type="entry name" value="MetalloPept_cat_dom_sf"/>
</dbReference>
<dbReference type="Pfam" id="PF01432">
    <property type="entry name" value="Peptidase_M3"/>
    <property type="match status" value="1"/>
</dbReference>
<sequence length="782" mass="86777">MAHHNSSHFWRCSSANAMKFFLLLTAIFELAYRVEAQSYGSFASGNRRPPQDVYVFNDTVASIEQLAAANVDLFNNTVQLILSTVGDPTNATFENTVLPFQIAYCDVDAHWNSVSGYTLSSKEDLADAYEAGVAKLSAAVEAVFLNDAFFKLVDSVYRADQTNLDEEDRILLSWTWSQFAVSGLNIPAGAQRDEFTANNARINELFEYWTGNQTEPAYVYFTADELEGVPASILSELDKDSSGKYQFDASNIDNVLAILTNAANGTTRYTMFIAAENTAPGNVYVLEEMTQLRLQVAQALGYASWAEYILVSAPASVAGTPAAVTDFLEKIGTAAAPLAAGEQARLSAYKTNDTDLVSPIGEKDVNYRWDALFYSQVWKETEYHIDEEAVSAYLPFNVTYAGILKIYEEIYGLTFQRIEGADLDEFSPTGKGSDLLWHPDVMLFAVWDSDDFISKHPDPEYGFRGYIYVDPFFRTGKSTSSTYISTRSPSYIKADGCRNYPVFAIVYNFVQSENEVKPSLLRYRDLNPAFHELGHSMAGLTSITRYEVTHGLTGTPTDWVEFPSQMMGENFIKVPEVLKSISTHWSSFSPQAAAAWQAEQNSTTAALPPVTLPDDLIEELIKSTTVFPRTRPSGQDVEGRVARFSFDQAIYNQTSLDAIKAIDKGALYEALIKSYSGVPDPTDIGQPADWGHGETAIYQLGANNYAAQYYSYLWCQIFAEDVFYTKFAADPLNPDIGYDYRLRVLQPGGSTNLTQLLTNYLGREPNQNGYYQFIGLGPASGS</sequence>
<keyword evidence="4 7" id="KW-0378">Hydrolase</keyword>
<dbReference type="OrthoDB" id="534666at2759"/>
<evidence type="ECO:0000256" key="4">
    <source>
        <dbReference type="ARBA" id="ARBA00022801"/>
    </source>
</evidence>
<dbReference type="InterPro" id="IPR024077">
    <property type="entry name" value="Neurolysin/TOP_dom2"/>
</dbReference>
<evidence type="ECO:0000313" key="10">
    <source>
        <dbReference type="EMBL" id="KJX93687.1"/>
    </source>
</evidence>
<comment type="caution">
    <text evidence="10">The sequence shown here is derived from an EMBL/GenBank/DDBJ whole genome shotgun (WGS) entry which is preliminary data.</text>
</comment>
<dbReference type="Gene3D" id="1.10.1370.10">
    <property type="entry name" value="Neurolysin, domain 3"/>
    <property type="match status" value="1"/>
</dbReference>
<dbReference type="GO" id="GO:0046872">
    <property type="term" value="F:metal ion binding"/>
    <property type="evidence" value="ECO:0007669"/>
    <property type="project" value="UniProtKB-UniRule"/>
</dbReference>
<dbReference type="PANTHER" id="PTHR11804">
    <property type="entry name" value="PROTEASE M3 THIMET OLIGOPEPTIDASE-RELATED"/>
    <property type="match status" value="1"/>
</dbReference>
<feature type="chain" id="PRO_5002468266" evidence="8">
    <location>
        <begin position="37"/>
        <end position="782"/>
    </location>
</feature>
<evidence type="ECO:0000259" key="9">
    <source>
        <dbReference type="Pfam" id="PF01432"/>
    </source>
</evidence>
<evidence type="ECO:0000313" key="11">
    <source>
        <dbReference type="Proteomes" id="UP000033647"/>
    </source>
</evidence>
<dbReference type="CDD" id="cd06455">
    <property type="entry name" value="M3A_TOP"/>
    <property type="match status" value="1"/>
</dbReference>
<keyword evidence="8" id="KW-0732">Signal</keyword>
<keyword evidence="3 7" id="KW-0479">Metal-binding</keyword>
<dbReference type="GO" id="GO:0006508">
    <property type="term" value="P:proteolysis"/>
    <property type="evidence" value="ECO:0007669"/>
    <property type="project" value="UniProtKB-KW"/>
</dbReference>
<dbReference type="SUPFAM" id="SSF55486">
    <property type="entry name" value="Metalloproteases ('zincins'), catalytic domain"/>
    <property type="match status" value="1"/>
</dbReference>
<keyword evidence="5 7" id="KW-0862">Zinc</keyword>
<dbReference type="PANTHER" id="PTHR11804:SF84">
    <property type="entry name" value="SACCHAROLYSIN"/>
    <property type="match status" value="1"/>
</dbReference>
<dbReference type="Gene3D" id="3.40.390.10">
    <property type="entry name" value="Collagenase (Catalytic Domain)"/>
    <property type="match status" value="1"/>
</dbReference>
<name>A0A0F4G9J7_9PEZI</name>
<comment type="similarity">
    <text evidence="1 7">Belongs to the peptidase M3 family.</text>
</comment>
<evidence type="ECO:0000256" key="7">
    <source>
        <dbReference type="RuleBase" id="RU003435"/>
    </source>
</evidence>
<accession>A0A0F4G9J7</accession>
<evidence type="ECO:0000256" key="1">
    <source>
        <dbReference type="ARBA" id="ARBA00006040"/>
    </source>
</evidence>
<feature type="domain" description="Peptidase M3A/M3B catalytic" evidence="9">
    <location>
        <begin position="259"/>
        <end position="772"/>
    </location>
</feature>
<evidence type="ECO:0000256" key="2">
    <source>
        <dbReference type="ARBA" id="ARBA00022670"/>
    </source>
</evidence>
<dbReference type="GO" id="GO:0004222">
    <property type="term" value="F:metalloendopeptidase activity"/>
    <property type="evidence" value="ECO:0007669"/>
    <property type="project" value="InterPro"/>
</dbReference>
<evidence type="ECO:0000256" key="3">
    <source>
        <dbReference type="ARBA" id="ARBA00022723"/>
    </source>
</evidence>
<evidence type="ECO:0000256" key="6">
    <source>
        <dbReference type="ARBA" id="ARBA00023049"/>
    </source>
</evidence>
<gene>
    <name evidence="10" type="ORF">TI39_contig4272g00002</name>
</gene>
<dbReference type="GO" id="GO:0006518">
    <property type="term" value="P:peptide metabolic process"/>
    <property type="evidence" value="ECO:0007669"/>
    <property type="project" value="TreeGrafter"/>
</dbReference>
<protein>
    <submittedName>
        <fullName evidence="10">Metallopeptidase MepB like protein</fullName>
    </submittedName>
</protein>
<keyword evidence="11" id="KW-1185">Reference proteome</keyword>
<evidence type="ECO:0000256" key="5">
    <source>
        <dbReference type="ARBA" id="ARBA00022833"/>
    </source>
</evidence>
<proteinExistence type="inferred from homology"/>
<keyword evidence="6 7" id="KW-0482">Metalloprotease</keyword>
<dbReference type="Proteomes" id="UP000033647">
    <property type="component" value="Unassembled WGS sequence"/>
</dbReference>
<evidence type="ECO:0000256" key="8">
    <source>
        <dbReference type="SAM" id="SignalP"/>
    </source>
</evidence>
<comment type="cofactor">
    <cofactor evidence="7">
        <name>Zn(2+)</name>
        <dbReference type="ChEBI" id="CHEBI:29105"/>
    </cofactor>
    <text evidence="7">Binds 1 zinc ion.</text>
</comment>
<feature type="signal peptide" evidence="8">
    <location>
        <begin position="1"/>
        <end position="36"/>
    </location>
</feature>